<name>A0A4Q9MRP7_9APHY</name>
<protein>
    <submittedName>
        <fullName evidence="2">Uncharacterized protein</fullName>
    </submittedName>
</protein>
<dbReference type="EMBL" id="ML143418">
    <property type="protein sequence ID" value="TBU28836.1"/>
    <property type="molecule type" value="Genomic_DNA"/>
</dbReference>
<evidence type="ECO:0000256" key="1">
    <source>
        <dbReference type="SAM" id="SignalP"/>
    </source>
</evidence>
<dbReference type="OrthoDB" id="2758154at2759"/>
<feature type="chain" id="PRO_5020271584" evidence="1">
    <location>
        <begin position="23"/>
        <end position="120"/>
    </location>
</feature>
<gene>
    <name evidence="2" type="ORF">BD311DRAFT_662514</name>
</gene>
<dbReference type="Proteomes" id="UP000292957">
    <property type="component" value="Unassembled WGS sequence"/>
</dbReference>
<feature type="signal peptide" evidence="1">
    <location>
        <begin position="1"/>
        <end position="22"/>
    </location>
</feature>
<dbReference type="AlphaFoldDB" id="A0A4Q9MRP7"/>
<accession>A0A4Q9MRP7</accession>
<reference evidence="2" key="1">
    <citation type="submission" date="2019-01" db="EMBL/GenBank/DDBJ databases">
        <title>Draft genome sequences of three monokaryotic isolates of the white-rot basidiomycete fungus Dichomitus squalens.</title>
        <authorList>
            <consortium name="DOE Joint Genome Institute"/>
            <person name="Lopez S.C."/>
            <person name="Andreopoulos B."/>
            <person name="Pangilinan J."/>
            <person name="Lipzen A."/>
            <person name="Riley R."/>
            <person name="Ahrendt S."/>
            <person name="Ng V."/>
            <person name="Barry K."/>
            <person name="Daum C."/>
            <person name="Grigoriev I.V."/>
            <person name="Hilden K.S."/>
            <person name="Makela M.R."/>
            <person name="de Vries R.P."/>
        </authorList>
    </citation>
    <scope>NUCLEOTIDE SEQUENCE [LARGE SCALE GENOMIC DNA]</scope>
    <source>
        <strain evidence="2">OM18370.1</strain>
    </source>
</reference>
<evidence type="ECO:0000313" key="2">
    <source>
        <dbReference type="EMBL" id="TBU28836.1"/>
    </source>
</evidence>
<proteinExistence type="predicted"/>
<organism evidence="2">
    <name type="scientific">Dichomitus squalens</name>
    <dbReference type="NCBI Taxonomy" id="114155"/>
    <lineage>
        <taxon>Eukaryota</taxon>
        <taxon>Fungi</taxon>
        <taxon>Dikarya</taxon>
        <taxon>Basidiomycota</taxon>
        <taxon>Agaricomycotina</taxon>
        <taxon>Agaricomycetes</taxon>
        <taxon>Polyporales</taxon>
        <taxon>Polyporaceae</taxon>
        <taxon>Dichomitus</taxon>
    </lineage>
</organism>
<keyword evidence="1" id="KW-0732">Signal</keyword>
<sequence length="120" mass="13203">MSCASATRFLAALGIFDFPVYGLATYGTKGACCFIVDVDRDGTEFDIAEENGILRCAAFFGMVNRSAGDLLARFEQAKPWLLERLKSEEGRASLSWTSRLQLEEVWPGGVPPEVDDEDSE</sequence>